<evidence type="ECO:0000256" key="2">
    <source>
        <dbReference type="ARBA" id="ARBA00023136"/>
    </source>
</evidence>
<feature type="signal peptide" evidence="4">
    <location>
        <begin position="1"/>
        <end position="27"/>
    </location>
</feature>
<evidence type="ECO:0000313" key="6">
    <source>
        <dbReference type="EMBL" id="SDG70772.1"/>
    </source>
</evidence>
<dbReference type="PROSITE" id="PS51257">
    <property type="entry name" value="PROKAR_LIPOPROTEIN"/>
    <property type="match status" value="1"/>
</dbReference>
<keyword evidence="7" id="KW-1185">Reference proteome</keyword>
<gene>
    <name evidence="6" type="ORF">SAMN04487974_106129</name>
</gene>
<dbReference type="InterPro" id="IPR037873">
    <property type="entry name" value="BamE-like"/>
</dbReference>
<dbReference type="GO" id="GO:0030674">
    <property type="term" value="F:protein-macromolecule adaptor activity"/>
    <property type="evidence" value="ECO:0007669"/>
    <property type="project" value="TreeGrafter"/>
</dbReference>
<reference evidence="6 7" key="1">
    <citation type="submission" date="2016-10" db="EMBL/GenBank/DDBJ databases">
        <authorList>
            <person name="de Groot N.N."/>
        </authorList>
    </citation>
    <scope>NUCLEOTIDE SEQUENCE [LARGE SCALE GENOMIC DNA]</scope>
    <source>
        <strain evidence="6 7">CGMCC 1.10267</strain>
    </source>
</reference>
<dbReference type="RefSeq" id="WP_090596552.1">
    <property type="nucleotide sequence ID" value="NZ_FNCS01000006.1"/>
</dbReference>
<dbReference type="EMBL" id="FNCS01000006">
    <property type="protein sequence ID" value="SDG70772.1"/>
    <property type="molecule type" value="Genomic_DNA"/>
</dbReference>
<dbReference type="GO" id="GO:0043165">
    <property type="term" value="P:Gram-negative-bacterium-type cell outer membrane assembly"/>
    <property type="evidence" value="ECO:0007669"/>
    <property type="project" value="TreeGrafter"/>
</dbReference>
<proteinExistence type="predicted"/>
<feature type="domain" description="Outer membrane protein assembly factor BamE" evidence="5">
    <location>
        <begin position="38"/>
        <end position="113"/>
    </location>
</feature>
<accession>A0A1G7WFP2</accession>
<dbReference type="InterPro" id="IPR007450">
    <property type="entry name" value="BamE_dom"/>
</dbReference>
<dbReference type="PANTHER" id="PTHR37482:SF1">
    <property type="entry name" value="OUTER MEMBRANE PROTEIN ASSEMBLY FACTOR BAME"/>
    <property type="match status" value="1"/>
</dbReference>
<dbReference type="OrthoDB" id="9808313at2"/>
<organism evidence="6 7">
    <name type="scientific">Pelagibacterium luteolum</name>
    <dbReference type="NCBI Taxonomy" id="440168"/>
    <lineage>
        <taxon>Bacteria</taxon>
        <taxon>Pseudomonadati</taxon>
        <taxon>Pseudomonadota</taxon>
        <taxon>Alphaproteobacteria</taxon>
        <taxon>Hyphomicrobiales</taxon>
        <taxon>Devosiaceae</taxon>
        <taxon>Pelagibacterium</taxon>
    </lineage>
</organism>
<evidence type="ECO:0000256" key="1">
    <source>
        <dbReference type="ARBA" id="ARBA00022729"/>
    </source>
</evidence>
<sequence length="148" mass="16011">MTLRNVLVRVSPIATAIALGLTLSACSGTGLVAERTQGYVLPDDAVRQVQPGSSQDLVRIVLGSPQTTSTFGGETAWYYVETKVTQTAFGLTSIQERKVVAVYFDGNRRVTDKAVYSLEDGRVFAIEQRRTGSFGEDQSFVQSLLASV</sequence>
<feature type="chain" id="PRO_5011724198" evidence="4">
    <location>
        <begin position="28"/>
        <end position="148"/>
    </location>
</feature>
<dbReference type="InterPro" id="IPR026592">
    <property type="entry name" value="BamE"/>
</dbReference>
<keyword evidence="1 4" id="KW-0732">Signal</keyword>
<dbReference type="GO" id="GO:1990063">
    <property type="term" value="C:Bam protein complex"/>
    <property type="evidence" value="ECO:0007669"/>
    <property type="project" value="TreeGrafter"/>
</dbReference>
<keyword evidence="2" id="KW-0472">Membrane</keyword>
<keyword evidence="3" id="KW-0998">Cell outer membrane</keyword>
<name>A0A1G7WFP2_9HYPH</name>
<dbReference type="AlphaFoldDB" id="A0A1G7WFP2"/>
<evidence type="ECO:0000256" key="3">
    <source>
        <dbReference type="ARBA" id="ARBA00023237"/>
    </source>
</evidence>
<dbReference type="PANTHER" id="PTHR37482">
    <property type="entry name" value="OUTER MEMBRANE PROTEIN ASSEMBLY FACTOR BAME"/>
    <property type="match status" value="1"/>
</dbReference>
<dbReference type="GO" id="GO:0051205">
    <property type="term" value="P:protein insertion into membrane"/>
    <property type="evidence" value="ECO:0007669"/>
    <property type="project" value="TreeGrafter"/>
</dbReference>
<evidence type="ECO:0000259" key="5">
    <source>
        <dbReference type="Pfam" id="PF04355"/>
    </source>
</evidence>
<dbReference type="Proteomes" id="UP000199495">
    <property type="component" value="Unassembled WGS sequence"/>
</dbReference>
<dbReference type="Gene3D" id="3.30.1450.10">
    <property type="match status" value="1"/>
</dbReference>
<protein>
    <submittedName>
        <fullName evidence="6">Beta-barrel assembly machine subunit BamE</fullName>
    </submittedName>
</protein>
<dbReference type="STRING" id="440168.SAMN04487974_106129"/>
<evidence type="ECO:0000256" key="4">
    <source>
        <dbReference type="SAM" id="SignalP"/>
    </source>
</evidence>
<dbReference type="Pfam" id="PF04355">
    <property type="entry name" value="BamE"/>
    <property type="match status" value="1"/>
</dbReference>
<evidence type="ECO:0000313" key="7">
    <source>
        <dbReference type="Proteomes" id="UP000199495"/>
    </source>
</evidence>